<dbReference type="InterPro" id="IPR053085">
    <property type="entry name" value="Jasmonate-induced_protein"/>
</dbReference>
<reference evidence="1" key="1">
    <citation type="submission" date="2018-04" db="EMBL/GenBank/DDBJ databases">
        <title>Whole genome sequencing of Hypsizygus marmoreus.</title>
        <authorList>
            <person name="Choi I.-G."/>
            <person name="Min B."/>
            <person name="Kim J.-G."/>
            <person name="Kim S."/>
            <person name="Oh Y.-L."/>
            <person name="Kong W.-S."/>
            <person name="Park H."/>
            <person name="Jeong J."/>
            <person name="Song E.-S."/>
        </authorList>
    </citation>
    <scope>NUCLEOTIDE SEQUENCE [LARGE SCALE GENOMIC DNA]</scope>
    <source>
        <strain evidence="1">51987-8</strain>
    </source>
</reference>
<dbReference type="PANTHER" id="PTHR36482:SF5">
    <property type="entry name" value="23 KDA JASMONATE-INDUCED PROTEIN-LIKE"/>
    <property type="match status" value="1"/>
</dbReference>
<gene>
    <name evidence="1" type="ORF">Hypma_013681</name>
</gene>
<sequence length="209" mass="23868">MKYGLIIDNDYLRLLPEYKDKQDWQITVYDRSKVAMRERDKYEGEAITRTHLLKVNSGIGSVGASVECRVYNASGGRLRVHLTKSWSGDFYQDQPDHYLENGQWSAFMHYNDGWSGISSATGAVVYRTGSDTDIFIGWFTKRDVPMSPACYVESQGKDHWWNVGSEGFMEYLIKDKGDLRSRDRQRGYKVTTIIGQSCTSACVTIIEKA</sequence>
<accession>A0A369JE20</accession>
<dbReference type="PANTHER" id="PTHR36482">
    <property type="entry name" value="OSJNBA0024J22.15 PROTEIN"/>
    <property type="match status" value="1"/>
</dbReference>
<dbReference type="Pfam" id="PF21230">
    <property type="entry name" value="Nakanori"/>
    <property type="match status" value="1"/>
</dbReference>
<dbReference type="InParanoid" id="A0A369JE20"/>
<dbReference type="AlphaFoldDB" id="A0A369JE20"/>
<organism evidence="1 2">
    <name type="scientific">Hypsizygus marmoreus</name>
    <name type="common">White beech mushroom</name>
    <name type="synonym">Agaricus marmoreus</name>
    <dbReference type="NCBI Taxonomy" id="39966"/>
    <lineage>
        <taxon>Eukaryota</taxon>
        <taxon>Fungi</taxon>
        <taxon>Dikarya</taxon>
        <taxon>Basidiomycota</taxon>
        <taxon>Agaricomycotina</taxon>
        <taxon>Agaricomycetes</taxon>
        <taxon>Agaricomycetidae</taxon>
        <taxon>Agaricales</taxon>
        <taxon>Tricholomatineae</taxon>
        <taxon>Lyophyllaceae</taxon>
        <taxon>Hypsizygus</taxon>
    </lineage>
</organism>
<dbReference type="InterPro" id="IPR049065">
    <property type="entry name" value="Nakanori"/>
</dbReference>
<keyword evidence="2" id="KW-1185">Reference proteome</keyword>
<dbReference type="EMBL" id="LUEZ02000080">
    <property type="protein sequence ID" value="RDB19460.1"/>
    <property type="molecule type" value="Genomic_DNA"/>
</dbReference>
<comment type="caution">
    <text evidence="1">The sequence shown here is derived from an EMBL/GenBank/DDBJ whole genome shotgun (WGS) entry which is preliminary data.</text>
</comment>
<dbReference type="Proteomes" id="UP000076154">
    <property type="component" value="Unassembled WGS sequence"/>
</dbReference>
<name>A0A369JE20_HYPMA</name>
<dbReference type="STRING" id="39966.A0A369JE20"/>
<evidence type="ECO:0000313" key="1">
    <source>
        <dbReference type="EMBL" id="RDB19460.1"/>
    </source>
</evidence>
<proteinExistence type="predicted"/>
<evidence type="ECO:0000313" key="2">
    <source>
        <dbReference type="Proteomes" id="UP000076154"/>
    </source>
</evidence>
<dbReference type="OrthoDB" id="2617878at2759"/>
<protein>
    <submittedName>
        <fullName evidence="1">Uncharacterized protein</fullName>
    </submittedName>
</protein>